<comment type="caution">
    <text evidence="6">The sequence shown here is derived from an EMBL/GenBank/DDBJ whole genome shotgun (WGS) entry which is preliminary data.</text>
</comment>
<dbReference type="PANTHER" id="PTHR14413:SF16">
    <property type="entry name" value="LARGE RIBOSOMAL SUBUNIT PROTEIN BL17M"/>
    <property type="match status" value="1"/>
</dbReference>
<dbReference type="AlphaFoldDB" id="A0A841GMU7"/>
<evidence type="ECO:0000313" key="7">
    <source>
        <dbReference type="Proteomes" id="UP000582837"/>
    </source>
</evidence>
<gene>
    <name evidence="4" type="primary">rplQ</name>
    <name evidence="6" type="ORF">HNQ61_000243</name>
</gene>
<keyword evidence="7" id="KW-1185">Reference proteome</keyword>
<dbReference type="Pfam" id="PF01196">
    <property type="entry name" value="Ribosomal_L17"/>
    <property type="match status" value="1"/>
</dbReference>
<dbReference type="HAMAP" id="MF_01368">
    <property type="entry name" value="Ribosomal_bL17"/>
    <property type="match status" value="1"/>
</dbReference>
<reference evidence="6 7" key="1">
    <citation type="submission" date="2020-08" db="EMBL/GenBank/DDBJ databases">
        <title>Genomic Encyclopedia of Type Strains, Phase IV (KMG-IV): sequencing the most valuable type-strain genomes for metagenomic binning, comparative biology and taxonomic classification.</title>
        <authorList>
            <person name="Goeker M."/>
        </authorList>
    </citation>
    <scope>NUCLEOTIDE SEQUENCE [LARGE SCALE GENOMIC DNA]</scope>
    <source>
        <strain evidence="6 7">DSM 29007</strain>
    </source>
</reference>
<evidence type="ECO:0000256" key="3">
    <source>
        <dbReference type="ARBA" id="ARBA00023274"/>
    </source>
</evidence>
<dbReference type="GO" id="GO:0022625">
    <property type="term" value="C:cytosolic large ribosomal subunit"/>
    <property type="evidence" value="ECO:0007669"/>
    <property type="project" value="TreeGrafter"/>
</dbReference>
<dbReference type="NCBIfam" id="TIGR00059">
    <property type="entry name" value="L17"/>
    <property type="match status" value="1"/>
</dbReference>
<dbReference type="EMBL" id="JACHIA010000001">
    <property type="protein sequence ID" value="MBB6068632.1"/>
    <property type="molecule type" value="Genomic_DNA"/>
</dbReference>
<dbReference type="SUPFAM" id="SSF64263">
    <property type="entry name" value="Prokaryotic ribosomal protein L17"/>
    <property type="match status" value="1"/>
</dbReference>
<evidence type="ECO:0000313" key="6">
    <source>
        <dbReference type="EMBL" id="MBB6068632.1"/>
    </source>
</evidence>
<evidence type="ECO:0000256" key="2">
    <source>
        <dbReference type="ARBA" id="ARBA00022980"/>
    </source>
</evidence>
<dbReference type="RefSeq" id="WP_170030885.1">
    <property type="nucleotide sequence ID" value="NZ_JABDTL010000001.1"/>
</dbReference>
<dbReference type="PROSITE" id="PS01167">
    <property type="entry name" value="RIBOSOMAL_L17"/>
    <property type="match status" value="1"/>
</dbReference>
<keyword evidence="3 4" id="KW-0687">Ribonucleoprotein</keyword>
<evidence type="ECO:0000256" key="5">
    <source>
        <dbReference type="RuleBase" id="RU000660"/>
    </source>
</evidence>
<comment type="subunit">
    <text evidence="4">Part of the 50S ribosomal subunit. Contacts protein L32.</text>
</comment>
<keyword evidence="2 4" id="KW-0689">Ribosomal protein</keyword>
<dbReference type="Gene3D" id="3.90.1030.10">
    <property type="entry name" value="Ribosomal protein L17"/>
    <property type="match status" value="1"/>
</dbReference>
<proteinExistence type="inferred from homology"/>
<accession>A0A841GMU7</accession>
<organism evidence="6 7">
    <name type="scientific">Longimicrobium terrae</name>
    <dbReference type="NCBI Taxonomy" id="1639882"/>
    <lineage>
        <taxon>Bacteria</taxon>
        <taxon>Pseudomonadati</taxon>
        <taxon>Gemmatimonadota</taxon>
        <taxon>Longimicrobiia</taxon>
        <taxon>Longimicrobiales</taxon>
        <taxon>Longimicrobiaceae</taxon>
        <taxon>Longimicrobium</taxon>
    </lineage>
</organism>
<dbReference type="InterPro" id="IPR000456">
    <property type="entry name" value="Ribosomal_bL17"/>
</dbReference>
<dbReference type="InterPro" id="IPR036373">
    <property type="entry name" value="Ribosomal_bL17_sf"/>
</dbReference>
<evidence type="ECO:0000256" key="4">
    <source>
        <dbReference type="HAMAP-Rule" id="MF_01368"/>
    </source>
</evidence>
<sequence>MRHGNKGRALGRTNEHKLALLRNMASSLFRHGRIETTTAKAKELRPFAEKLITLAKRGDLHSKRLAARHIQDRDVLVHLFSQIGPVNASRAGGYTRILKTGFRQGDGGETSLIELVDRPTEAVVIGR</sequence>
<dbReference type="Proteomes" id="UP000582837">
    <property type="component" value="Unassembled WGS sequence"/>
</dbReference>
<protein>
    <recommendedName>
        <fullName evidence="4">Large ribosomal subunit protein bL17</fullName>
    </recommendedName>
</protein>
<evidence type="ECO:0000256" key="1">
    <source>
        <dbReference type="ARBA" id="ARBA00008777"/>
    </source>
</evidence>
<dbReference type="PANTHER" id="PTHR14413">
    <property type="entry name" value="RIBOSOMAL PROTEIN L17"/>
    <property type="match status" value="1"/>
</dbReference>
<dbReference type="FunFam" id="3.90.1030.10:FF:000001">
    <property type="entry name" value="50S ribosomal protein L17"/>
    <property type="match status" value="1"/>
</dbReference>
<comment type="similarity">
    <text evidence="1 4 5">Belongs to the bacterial ribosomal protein bL17 family.</text>
</comment>
<dbReference type="GO" id="GO:0003735">
    <property type="term" value="F:structural constituent of ribosome"/>
    <property type="evidence" value="ECO:0007669"/>
    <property type="project" value="InterPro"/>
</dbReference>
<name>A0A841GMU7_9BACT</name>
<dbReference type="GO" id="GO:0006412">
    <property type="term" value="P:translation"/>
    <property type="evidence" value="ECO:0007669"/>
    <property type="project" value="UniProtKB-UniRule"/>
</dbReference>
<dbReference type="InterPro" id="IPR047859">
    <property type="entry name" value="Ribosomal_bL17_CS"/>
</dbReference>